<dbReference type="AlphaFoldDB" id="X1KHR5"/>
<feature type="non-terminal residue" evidence="1">
    <location>
        <position position="1"/>
    </location>
</feature>
<dbReference type="EMBL" id="BARV01001194">
    <property type="protein sequence ID" value="GAH93155.1"/>
    <property type="molecule type" value="Genomic_DNA"/>
</dbReference>
<comment type="caution">
    <text evidence="1">The sequence shown here is derived from an EMBL/GenBank/DDBJ whole genome shotgun (WGS) entry which is preliminary data.</text>
</comment>
<accession>X1KHR5</accession>
<gene>
    <name evidence="1" type="ORF">S06H3_03612</name>
</gene>
<dbReference type="InterPro" id="IPR029063">
    <property type="entry name" value="SAM-dependent_MTases_sf"/>
</dbReference>
<protein>
    <submittedName>
        <fullName evidence="1">Uncharacterized protein</fullName>
    </submittedName>
</protein>
<organism evidence="1">
    <name type="scientific">marine sediment metagenome</name>
    <dbReference type="NCBI Taxonomy" id="412755"/>
    <lineage>
        <taxon>unclassified sequences</taxon>
        <taxon>metagenomes</taxon>
        <taxon>ecological metagenomes</taxon>
    </lineage>
</organism>
<evidence type="ECO:0000313" key="1">
    <source>
        <dbReference type="EMBL" id="GAH93155.1"/>
    </source>
</evidence>
<reference evidence="1" key="1">
    <citation type="journal article" date="2014" name="Front. Microbiol.">
        <title>High frequency of phylogenetically diverse reductive dehalogenase-homologous genes in deep subseafloor sedimentary metagenomes.</title>
        <authorList>
            <person name="Kawai M."/>
            <person name="Futagami T."/>
            <person name="Toyoda A."/>
            <person name="Takaki Y."/>
            <person name="Nishi S."/>
            <person name="Hori S."/>
            <person name="Arai W."/>
            <person name="Tsubouchi T."/>
            <person name="Morono Y."/>
            <person name="Uchiyama I."/>
            <person name="Ito T."/>
            <person name="Fujiyama A."/>
            <person name="Inagaki F."/>
            <person name="Takami H."/>
        </authorList>
    </citation>
    <scope>NUCLEOTIDE SEQUENCE</scope>
    <source>
        <strain evidence="1">Expedition CK06-06</strain>
    </source>
</reference>
<dbReference type="Gene3D" id="3.40.50.150">
    <property type="entry name" value="Vaccinia Virus protein VP39"/>
    <property type="match status" value="1"/>
</dbReference>
<proteinExistence type="predicted"/>
<sequence>EVVKYENTNQLARVMESMATNKSLKEIYRKNLNKIAPRFYWENVTRPLVKYCVNSYYAVDKRKIIELIDLQNSKISKIIKNNFEGCSNVLKITSNKYRDEKIIDKSDVGKIFCLEVDDDYVSLEDEGSNLDEVGILKSKIIQRTKFDGIIVNNAFSKITPKFFYDLTNVLASKLKREGLLFFSIPEKRGFYKLFGEGKKNNRSRARIDDFTIEFILKNAGFEIIDKGIWDKIEYTAISSGENEMDEMYGKNELIELFEIKLNKEEFKDLKLLSRLDILDSERLIEDRTIKGKLRRYMYLLTSMYFK</sequence>
<name>X1KHR5_9ZZZZ</name>